<dbReference type="SUPFAM" id="SSF143456">
    <property type="entry name" value="VC0467-like"/>
    <property type="match status" value="1"/>
</dbReference>
<reference evidence="1 2" key="1">
    <citation type="submission" date="2020-08" db="EMBL/GenBank/DDBJ databases">
        <authorList>
            <person name="Newling K."/>
            <person name="Davey J."/>
            <person name="Forrester S."/>
        </authorList>
    </citation>
    <scope>NUCLEOTIDE SEQUENCE [LARGE SCALE GENOMIC DNA]</scope>
    <source>
        <strain evidence="2">Crithidia deanei Carvalho (ATCC PRA-265)</strain>
    </source>
</reference>
<dbReference type="VEuPathDB" id="TriTrypDB:ADEAN_000506000"/>
<sequence length="321" mass="35913">MNKLLLTTYRKLHKLCVAMDQRVEARAMLLCSPAEVYDHRSCTWRPVKLEKIVDWQDSRIFLDRLIRRLNNGKSYYIPPSSAEEAQRAEKQFVESLDALHAEQAAALIKENIAKKGGSKSVLTPQVMVPDFILPYMSLQKALRLSFEKNAFFTAHINNSMAAVKEMACALHLLTPQPLLPSEELLAGVPQLESVPCPSPMTHVTLFGLSEEMRGNFSARMEKNEIKFSRSEEKAEGEESVPKVGNEVQLLLAHPRLNGFFKCTVMLVVRHTPSESAAFVLNKPLLSNSLEPIDVRSVVTSTATHPLFKKHLAGHTVMLGAL</sequence>
<proteinExistence type="predicted"/>
<protein>
    <submittedName>
        <fullName evidence="1">Uncharacterized protein</fullName>
    </submittedName>
</protein>
<dbReference type="Proteomes" id="UP000515908">
    <property type="component" value="Chromosome 09"/>
</dbReference>
<keyword evidence="2" id="KW-1185">Reference proteome</keyword>
<dbReference type="PANTHER" id="PTHR30327:SF1">
    <property type="entry name" value="UPF0301 PROTEIN YQGE"/>
    <property type="match status" value="1"/>
</dbReference>
<dbReference type="Gene3D" id="3.40.1740.10">
    <property type="entry name" value="VC0467-like"/>
    <property type="match status" value="1"/>
</dbReference>
<dbReference type="EMBL" id="LR877153">
    <property type="protein sequence ID" value="CAD2217582.1"/>
    <property type="molecule type" value="Genomic_DNA"/>
</dbReference>
<dbReference type="PANTHER" id="PTHR30327">
    <property type="entry name" value="UNCHARACTERIZED PROTEIN YQGE"/>
    <property type="match status" value="1"/>
</dbReference>
<dbReference type="AlphaFoldDB" id="A0A7G2CH99"/>
<gene>
    <name evidence="1" type="ORF">ADEAN_000506000</name>
</gene>
<dbReference type="OrthoDB" id="272750at2759"/>
<accession>A0A7G2CH99</accession>
<evidence type="ECO:0000313" key="2">
    <source>
        <dbReference type="Proteomes" id="UP000515908"/>
    </source>
</evidence>
<dbReference type="InterPro" id="IPR003774">
    <property type="entry name" value="AlgH-like"/>
</dbReference>
<organism evidence="1 2">
    <name type="scientific">Angomonas deanei</name>
    <dbReference type="NCBI Taxonomy" id="59799"/>
    <lineage>
        <taxon>Eukaryota</taxon>
        <taxon>Discoba</taxon>
        <taxon>Euglenozoa</taxon>
        <taxon>Kinetoplastea</taxon>
        <taxon>Metakinetoplastina</taxon>
        <taxon>Trypanosomatida</taxon>
        <taxon>Trypanosomatidae</taxon>
        <taxon>Strigomonadinae</taxon>
        <taxon>Angomonas</taxon>
    </lineage>
</organism>
<dbReference type="GO" id="GO:0005829">
    <property type="term" value="C:cytosol"/>
    <property type="evidence" value="ECO:0007669"/>
    <property type="project" value="TreeGrafter"/>
</dbReference>
<name>A0A7G2CH99_9TRYP</name>
<evidence type="ECO:0000313" key="1">
    <source>
        <dbReference type="EMBL" id="CAD2217582.1"/>
    </source>
</evidence>